<dbReference type="PANTHER" id="PTHR36973:SF4">
    <property type="entry name" value="NODULATION PROTEIN"/>
    <property type="match status" value="1"/>
</dbReference>
<dbReference type="InterPro" id="IPR006342">
    <property type="entry name" value="FkbM_mtfrase"/>
</dbReference>
<dbReference type="GO" id="GO:0032259">
    <property type="term" value="P:methylation"/>
    <property type="evidence" value="ECO:0007669"/>
    <property type="project" value="UniProtKB-KW"/>
</dbReference>
<evidence type="ECO:0000313" key="2">
    <source>
        <dbReference type="EMBL" id="RKJ99334.1"/>
    </source>
</evidence>
<dbReference type="EMBL" id="NKDB02000001">
    <property type="protein sequence ID" value="RKJ99334.1"/>
    <property type="molecule type" value="Genomic_DNA"/>
</dbReference>
<dbReference type="AlphaFoldDB" id="A0A3R7H4M9"/>
<dbReference type="GO" id="GO:0008171">
    <property type="term" value="F:O-methyltransferase activity"/>
    <property type="evidence" value="ECO:0007669"/>
    <property type="project" value="TreeGrafter"/>
</dbReference>
<comment type="caution">
    <text evidence="2">The sequence shown here is derived from an EMBL/GenBank/DDBJ whole genome shotgun (WGS) entry which is preliminary data.</text>
</comment>
<accession>A0A3R7H4M9</accession>
<dbReference type="SUPFAM" id="SSF53335">
    <property type="entry name" value="S-adenosyl-L-methionine-dependent methyltransferases"/>
    <property type="match status" value="1"/>
</dbReference>
<gene>
    <name evidence="2" type="ORF">CE154_006210</name>
</gene>
<name>A0A3R7H4M9_9BURK</name>
<dbReference type="RefSeq" id="WP_094436111.1">
    <property type="nucleotide sequence ID" value="NZ_NKDB02000001.1"/>
</dbReference>
<dbReference type="NCBIfam" id="TIGR01444">
    <property type="entry name" value="fkbM_fam"/>
    <property type="match status" value="1"/>
</dbReference>
<reference evidence="2 3" key="1">
    <citation type="submission" date="2018-09" db="EMBL/GenBank/DDBJ databases">
        <title>Genome comparison of Alicycliphilus sp. BQ1, a polyurethanolytic bacterium, with its closest phylogenetic relatives Alicycliphilus denitrificans BC and K601, unable to attack polyurethane.</title>
        <authorList>
            <person name="Loza-Tavera H."/>
            <person name="Lozano L."/>
            <person name="Cevallos M."/>
            <person name="Maya-Lucas O."/>
            <person name="Garcia-Mena J."/>
            <person name="Hernandez J."/>
        </authorList>
    </citation>
    <scope>NUCLEOTIDE SEQUENCE [LARGE SCALE GENOMIC DNA]</scope>
    <source>
        <strain evidence="2 3">BQ1</strain>
    </source>
</reference>
<dbReference type="Pfam" id="PF05050">
    <property type="entry name" value="Methyltransf_21"/>
    <property type="match status" value="1"/>
</dbReference>
<dbReference type="PANTHER" id="PTHR36973">
    <property type="entry name" value="SLL1456 PROTEIN-RELATED"/>
    <property type="match status" value="1"/>
</dbReference>
<evidence type="ECO:0000259" key="1">
    <source>
        <dbReference type="Pfam" id="PF05050"/>
    </source>
</evidence>
<evidence type="ECO:0000313" key="3">
    <source>
        <dbReference type="Proteomes" id="UP000216225"/>
    </source>
</evidence>
<keyword evidence="2" id="KW-0808">Transferase</keyword>
<proteinExistence type="predicted"/>
<dbReference type="InterPro" id="IPR053188">
    <property type="entry name" value="FkbM_Methyltransferase"/>
</dbReference>
<sequence>MKALIKALAHRAGLDVMSLAYSRDYIYDRFLPGALKMHGIQTVIDIGANVGGYGELLRRVGFAGDIHSFEPCSQPFGELARKAAGDPRWHVYQKAASDRSGTAQIHTMVGSELNSFLSPRESSRKMTETGTEDVETVTLDGLDLPIDWSRTFVKVDTQGHDVKVMSGGRNVLRQAALIQSEVSFLPIYQGMPAFDEAIASLKELGFDVIGMFPVSRDSLGRVQEFDCLCVNRNLPR</sequence>
<keyword evidence="2" id="KW-0489">Methyltransferase</keyword>
<dbReference type="Proteomes" id="UP000216225">
    <property type="component" value="Unassembled WGS sequence"/>
</dbReference>
<dbReference type="InterPro" id="IPR029063">
    <property type="entry name" value="SAM-dependent_MTases_sf"/>
</dbReference>
<dbReference type="Gene3D" id="3.40.50.150">
    <property type="entry name" value="Vaccinia Virus protein VP39"/>
    <property type="match status" value="1"/>
</dbReference>
<organism evidence="2 3">
    <name type="scientific">Alicycliphilus denitrificans</name>
    <dbReference type="NCBI Taxonomy" id="179636"/>
    <lineage>
        <taxon>Bacteria</taxon>
        <taxon>Pseudomonadati</taxon>
        <taxon>Pseudomonadota</taxon>
        <taxon>Betaproteobacteria</taxon>
        <taxon>Burkholderiales</taxon>
        <taxon>Comamonadaceae</taxon>
        <taxon>Alicycliphilus</taxon>
    </lineage>
</organism>
<feature type="domain" description="Methyltransferase FkbM" evidence="1">
    <location>
        <begin position="45"/>
        <end position="207"/>
    </location>
</feature>
<protein>
    <submittedName>
        <fullName evidence="2">FkbM family methyltransferase</fullName>
    </submittedName>
</protein>